<dbReference type="PANTHER" id="PTHR24421:SF10">
    <property type="entry name" value="NITRATE_NITRITE SENSOR PROTEIN NARQ"/>
    <property type="match status" value="1"/>
</dbReference>
<keyword evidence="7" id="KW-0067">ATP-binding</keyword>
<evidence type="ECO:0000256" key="10">
    <source>
        <dbReference type="SAM" id="Phobius"/>
    </source>
</evidence>
<dbReference type="InterPro" id="IPR003594">
    <property type="entry name" value="HATPase_dom"/>
</dbReference>
<evidence type="ECO:0000313" key="14">
    <source>
        <dbReference type="Proteomes" id="UP000245590"/>
    </source>
</evidence>
<keyword evidence="6" id="KW-0418">Kinase</keyword>
<feature type="domain" description="Histidine kinase/HSP90-like ATPase" evidence="11">
    <location>
        <begin position="334"/>
        <end position="420"/>
    </location>
</feature>
<reference evidence="13 14" key="1">
    <citation type="submission" date="2018-05" db="EMBL/GenBank/DDBJ databases">
        <title>Brachybacterium sp. M1HQ-2T, whole genome shotgun sequence.</title>
        <authorList>
            <person name="Tuo L."/>
        </authorList>
    </citation>
    <scope>NUCLEOTIDE SEQUENCE [LARGE SCALE GENOMIC DNA]</scope>
    <source>
        <strain evidence="13 14">M1HQ-2</strain>
    </source>
</reference>
<keyword evidence="10" id="KW-0812">Transmembrane</keyword>
<keyword evidence="14" id="KW-1185">Reference proteome</keyword>
<dbReference type="PANTHER" id="PTHR24421">
    <property type="entry name" value="NITRATE/NITRITE SENSOR PROTEIN NARX-RELATED"/>
    <property type="match status" value="1"/>
</dbReference>
<dbReference type="Pfam" id="PF02518">
    <property type="entry name" value="HATPase_c"/>
    <property type="match status" value="1"/>
</dbReference>
<protein>
    <recommendedName>
        <fullName evidence="2">histidine kinase</fullName>
        <ecNumber evidence="2">2.7.13.3</ecNumber>
    </recommendedName>
</protein>
<name>A0A2U2RJT1_9MICO</name>
<feature type="transmembrane region" description="Helical" evidence="10">
    <location>
        <begin position="32"/>
        <end position="53"/>
    </location>
</feature>
<evidence type="ECO:0000313" key="13">
    <source>
        <dbReference type="EMBL" id="PWH06128.1"/>
    </source>
</evidence>
<dbReference type="GO" id="GO:0016020">
    <property type="term" value="C:membrane"/>
    <property type="evidence" value="ECO:0007669"/>
    <property type="project" value="InterPro"/>
</dbReference>
<evidence type="ECO:0000256" key="1">
    <source>
        <dbReference type="ARBA" id="ARBA00000085"/>
    </source>
</evidence>
<evidence type="ECO:0000259" key="11">
    <source>
        <dbReference type="Pfam" id="PF02518"/>
    </source>
</evidence>
<comment type="caution">
    <text evidence="13">The sequence shown here is derived from an EMBL/GenBank/DDBJ whole genome shotgun (WGS) entry which is preliminary data.</text>
</comment>
<evidence type="ECO:0000256" key="3">
    <source>
        <dbReference type="ARBA" id="ARBA00022553"/>
    </source>
</evidence>
<evidence type="ECO:0000256" key="2">
    <source>
        <dbReference type="ARBA" id="ARBA00012438"/>
    </source>
</evidence>
<keyword evidence="9" id="KW-0175">Coiled coil</keyword>
<comment type="catalytic activity">
    <reaction evidence="1">
        <text>ATP + protein L-histidine = ADP + protein N-phospho-L-histidine.</text>
        <dbReference type="EC" id="2.7.13.3"/>
    </reaction>
</comment>
<dbReference type="EC" id="2.7.13.3" evidence="2"/>
<sequence>MQPSYDDRVMTAALDTAPPHRALGRLVAVGRILLVSLVCLVLGAAFYVVLWAANVDTYGQDPPRGLQLLLLADLIIGAVANIAAGPMRRAGVWNLLLAASGALSASSMPAVVVGLVRLGRRRDVRLDIAGTATCALAALAYSTLERWGTGAWSGSVVFEILLATVLGAAALLWGRMRGTRAALITSLRHQASTAHRERAAIEREHDALAREHRALVAQAEAEQRAAIARDMHDSLSHHLSLIAMHAGALSYRQDMPPERMRDVATTIHDDARAANTELRHVLGALREDGAEPLPTAAHLGELIETARAEGQDVEMLWEGTDAAELDAEGSATVVTLVRIVRELITNARKHAPDSPLSLRLSRSEDGEGLHLSARNPLAGPSPALGTGWGLTGVRERVRLLGGSFEATEHDDTFAVDVHLPWRSR</sequence>
<dbReference type="Gene3D" id="3.30.565.10">
    <property type="entry name" value="Histidine kinase-like ATPase, C-terminal domain"/>
    <property type="match status" value="1"/>
</dbReference>
<feature type="transmembrane region" description="Helical" evidence="10">
    <location>
        <begin position="150"/>
        <end position="173"/>
    </location>
</feature>
<feature type="coiled-coil region" evidence="9">
    <location>
        <begin position="191"/>
        <end position="218"/>
    </location>
</feature>
<feature type="transmembrane region" description="Helical" evidence="10">
    <location>
        <begin position="90"/>
        <end position="116"/>
    </location>
</feature>
<keyword evidence="8" id="KW-0902">Two-component regulatory system</keyword>
<organism evidence="13 14">
    <name type="scientific">Brachybacterium endophyticum</name>
    <dbReference type="NCBI Taxonomy" id="2182385"/>
    <lineage>
        <taxon>Bacteria</taxon>
        <taxon>Bacillati</taxon>
        <taxon>Actinomycetota</taxon>
        <taxon>Actinomycetes</taxon>
        <taxon>Micrococcales</taxon>
        <taxon>Dermabacteraceae</taxon>
        <taxon>Brachybacterium</taxon>
    </lineage>
</organism>
<keyword evidence="4" id="KW-0808">Transferase</keyword>
<evidence type="ECO:0000256" key="9">
    <source>
        <dbReference type="SAM" id="Coils"/>
    </source>
</evidence>
<dbReference type="OrthoDB" id="227596at2"/>
<accession>A0A2U2RJT1</accession>
<gene>
    <name evidence="13" type="ORF">DEO23_10000</name>
</gene>
<evidence type="ECO:0000256" key="4">
    <source>
        <dbReference type="ARBA" id="ARBA00022679"/>
    </source>
</evidence>
<feature type="domain" description="Signal transduction histidine kinase subgroup 3 dimerisation and phosphoacceptor" evidence="12">
    <location>
        <begin position="224"/>
        <end position="288"/>
    </location>
</feature>
<dbReference type="CDD" id="cd16917">
    <property type="entry name" value="HATPase_UhpB-NarQ-NarX-like"/>
    <property type="match status" value="1"/>
</dbReference>
<evidence type="ECO:0000256" key="5">
    <source>
        <dbReference type="ARBA" id="ARBA00022741"/>
    </source>
</evidence>
<dbReference type="InterPro" id="IPR011712">
    <property type="entry name" value="Sig_transdc_His_kin_sub3_dim/P"/>
</dbReference>
<feature type="transmembrane region" description="Helical" evidence="10">
    <location>
        <begin position="128"/>
        <end position="144"/>
    </location>
</feature>
<evidence type="ECO:0000256" key="7">
    <source>
        <dbReference type="ARBA" id="ARBA00022840"/>
    </source>
</evidence>
<proteinExistence type="predicted"/>
<dbReference type="EMBL" id="QFKX01000003">
    <property type="protein sequence ID" value="PWH06128.1"/>
    <property type="molecule type" value="Genomic_DNA"/>
</dbReference>
<evidence type="ECO:0000256" key="8">
    <source>
        <dbReference type="ARBA" id="ARBA00023012"/>
    </source>
</evidence>
<dbReference type="InterPro" id="IPR050482">
    <property type="entry name" value="Sensor_HK_TwoCompSys"/>
</dbReference>
<keyword evidence="5" id="KW-0547">Nucleotide-binding</keyword>
<keyword evidence="10" id="KW-1133">Transmembrane helix</keyword>
<evidence type="ECO:0000259" key="12">
    <source>
        <dbReference type="Pfam" id="PF07730"/>
    </source>
</evidence>
<keyword evidence="10" id="KW-0472">Membrane</keyword>
<keyword evidence="3" id="KW-0597">Phosphoprotein</keyword>
<dbReference type="SUPFAM" id="SSF55874">
    <property type="entry name" value="ATPase domain of HSP90 chaperone/DNA topoisomerase II/histidine kinase"/>
    <property type="match status" value="1"/>
</dbReference>
<dbReference type="Pfam" id="PF07730">
    <property type="entry name" value="HisKA_3"/>
    <property type="match status" value="1"/>
</dbReference>
<dbReference type="InterPro" id="IPR036890">
    <property type="entry name" value="HATPase_C_sf"/>
</dbReference>
<dbReference type="GO" id="GO:0000155">
    <property type="term" value="F:phosphorelay sensor kinase activity"/>
    <property type="evidence" value="ECO:0007669"/>
    <property type="project" value="InterPro"/>
</dbReference>
<dbReference type="GO" id="GO:0005524">
    <property type="term" value="F:ATP binding"/>
    <property type="evidence" value="ECO:0007669"/>
    <property type="project" value="UniProtKB-KW"/>
</dbReference>
<dbReference type="Proteomes" id="UP000245590">
    <property type="component" value="Unassembled WGS sequence"/>
</dbReference>
<dbReference type="GO" id="GO:0046983">
    <property type="term" value="F:protein dimerization activity"/>
    <property type="evidence" value="ECO:0007669"/>
    <property type="project" value="InterPro"/>
</dbReference>
<feature type="transmembrane region" description="Helical" evidence="10">
    <location>
        <begin position="65"/>
        <end position="84"/>
    </location>
</feature>
<dbReference type="AlphaFoldDB" id="A0A2U2RJT1"/>
<dbReference type="Gene3D" id="1.20.5.1930">
    <property type="match status" value="1"/>
</dbReference>
<evidence type="ECO:0000256" key="6">
    <source>
        <dbReference type="ARBA" id="ARBA00022777"/>
    </source>
</evidence>